<feature type="region of interest" description="Disordered" evidence="1">
    <location>
        <begin position="1"/>
        <end position="23"/>
    </location>
</feature>
<keyword evidence="3" id="KW-1185">Reference proteome</keyword>
<proteinExistence type="predicted"/>
<dbReference type="InterPro" id="IPR026939">
    <property type="entry name" value="ZNF706/At2g23090_sf"/>
</dbReference>
<reference evidence="2 3" key="1">
    <citation type="submission" date="2024-03" db="EMBL/GenBank/DDBJ databases">
        <title>The Acrasis kona genome and developmental transcriptomes reveal deep origins of eukaryotic multicellular pathways.</title>
        <authorList>
            <person name="Sheikh S."/>
            <person name="Fu C.-J."/>
            <person name="Brown M.W."/>
            <person name="Baldauf S.L."/>
        </authorList>
    </citation>
    <scope>NUCLEOTIDE SEQUENCE [LARGE SCALE GENOMIC DNA]</scope>
    <source>
        <strain evidence="2 3">ATCC MYA-3509</strain>
    </source>
</reference>
<dbReference type="SUPFAM" id="SSF118359">
    <property type="entry name" value="Expressed protein At2g23090/F21P24.15"/>
    <property type="match status" value="1"/>
</dbReference>
<dbReference type="Gene3D" id="4.10.1050.10">
    <property type="entry name" value="At2g23090-like"/>
    <property type="match status" value="1"/>
</dbReference>
<feature type="compositionally biased region" description="Polar residues" evidence="1">
    <location>
        <begin position="53"/>
        <end position="64"/>
    </location>
</feature>
<gene>
    <name evidence="2" type="ORF">AKO1_015426</name>
</gene>
<feature type="region of interest" description="Disordered" evidence="1">
    <location>
        <begin position="53"/>
        <end position="76"/>
    </location>
</feature>
<accession>A0AAW2YKP8</accession>
<organism evidence="2 3">
    <name type="scientific">Acrasis kona</name>
    <dbReference type="NCBI Taxonomy" id="1008807"/>
    <lineage>
        <taxon>Eukaryota</taxon>
        <taxon>Discoba</taxon>
        <taxon>Heterolobosea</taxon>
        <taxon>Tetramitia</taxon>
        <taxon>Eutetramitia</taxon>
        <taxon>Acrasidae</taxon>
        <taxon>Acrasis</taxon>
    </lineage>
</organism>
<sequence length="76" mass="8666">MGQSKKDLRNQQQKKNKELGIVTKQQKAPNTTTCCKLCKLELRTTKRNVELVTHQTSKHPSSSMAECFPGEEYEKA</sequence>
<evidence type="ECO:0000313" key="3">
    <source>
        <dbReference type="Proteomes" id="UP001431209"/>
    </source>
</evidence>
<evidence type="ECO:0008006" key="4">
    <source>
        <dbReference type="Google" id="ProtNLM"/>
    </source>
</evidence>
<dbReference type="EMBL" id="JAOPGA020000194">
    <property type="protein sequence ID" value="KAL0477578.1"/>
    <property type="molecule type" value="Genomic_DNA"/>
</dbReference>
<protein>
    <recommendedName>
        <fullName evidence="4">Small EDRK-rich factor-like N-terminal domain-containing protein</fullName>
    </recommendedName>
</protein>
<evidence type="ECO:0000256" key="1">
    <source>
        <dbReference type="SAM" id="MobiDB-lite"/>
    </source>
</evidence>
<dbReference type="Proteomes" id="UP001431209">
    <property type="component" value="Unassembled WGS sequence"/>
</dbReference>
<evidence type="ECO:0000313" key="2">
    <source>
        <dbReference type="EMBL" id="KAL0477578.1"/>
    </source>
</evidence>
<name>A0AAW2YKP8_9EUKA</name>
<dbReference type="AlphaFoldDB" id="A0AAW2YKP8"/>
<comment type="caution">
    <text evidence="2">The sequence shown here is derived from an EMBL/GenBank/DDBJ whole genome shotgun (WGS) entry which is preliminary data.</text>
</comment>